<dbReference type="GO" id="GO:0004615">
    <property type="term" value="F:phosphomannomutase activity"/>
    <property type="evidence" value="ECO:0007669"/>
    <property type="project" value="TreeGrafter"/>
</dbReference>
<dbReference type="eggNOG" id="COG1109">
    <property type="taxonomic scope" value="Bacteria"/>
</dbReference>
<dbReference type="Gene3D" id="3.30.310.50">
    <property type="entry name" value="Alpha-D-phosphohexomutase, C-terminal domain"/>
    <property type="match status" value="1"/>
</dbReference>
<dbReference type="FunFam" id="3.40.120.10:FF:000010">
    <property type="entry name" value="phosphomannomutase/phosphoglucomutase isoform X1"/>
    <property type="match status" value="1"/>
</dbReference>
<dbReference type="InterPro" id="IPR016055">
    <property type="entry name" value="A-D-PHexomutase_a/b/a-I/II/III"/>
</dbReference>
<dbReference type="GO" id="GO:0005975">
    <property type="term" value="P:carbohydrate metabolic process"/>
    <property type="evidence" value="ECO:0007669"/>
    <property type="project" value="InterPro"/>
</dbReference>
<dbReference type="OrthoDB" id="9806956at2"/>
<evidence type="ECO:0000256" key="2">
    <source>
        <dbReference type="ARBA" id="ARBA00010231"/>
    </source>
</evidence>
<dbReference type="HOGENOM" id="CLU_016950_6_0_9"/>
<dbReference type="Pfam" id="PF02879">
    <property type="entry name" value="PGM_PMM_II"/>
    <property type="match status" value="1"/>
</dbReference>
<reference evidence="7 8" key="1">
    <citation type="submission" date="2010-12" db="EMBL/GenBank/DDBJ databases">
        <authorList>
            <person name="Muzny D."/>
            <person name="Qin X."/>
            <person name="Deng J."/>
            <person name="Jiang H."/>
            <person name="Liu Y."/>
            <person name="Qu J."/>
            <person name="Song X.-Z."/>
            <person name="Zhang L."/>
            <person name="Thornton R."/>
            <person name="Coyle M."/>
            <person name="Francisco L."/>
            <person name="Jackson L."/>
            <person name="Javaid M."/>
            <person name="Korchina V."/>
            <person name="Kovar C."/>
            <person name="Mata R."/>
            <person name="Mathew T."/>
            <person name="Ngo R."/>
            <person name="Nguyen L."/>
            <person name="Nguyen N."/>
            <person name="Okwuonu G."/>
            <person name="Ongeri F."/>
            <person name="Pham C."/>
            <person name="Simmons D."/>
            <person name="Wilczek-Boney K."/>
            <person name="Hale W."/>
            <person name="Jakkamsetti A."/>
            <person name="Pham P."/>
            <person name="Ruth R."/>
            <person name="San Lucas F."/>
            <person name="Warren J."/>
            <person name="Zhang J."/>
            <person name="Zhao Z."/>
            <person name="Zhou C."/>
            <person name="Zhu D."/>
            <person name="Lee S."/>
            <person name="Bess C."/>
            <person name="Blankenburg K."/>
            <person name="Forbes L."/>
            <person name="Fu Q."/>
            <person name="Gubbala S."/>
            <person name="Hirani K."/>
            <person name="Jayaseelan J.C."/>
            <person name="Lara F."/>
            <person name="Munidasa M."/>
            <person name="Palculict T."/>
            <person name="Patil S."/>
            <person name="Pu L.-L."/>
            <person name="Saada N."/>
            <person name="Tang L."/>
            <person name="Weissenberger G."/>
            <person name="Zhu Y."/>
            <person name="Hemphill L."/>
            <person name="Shang Y."/>
            <person name="Youmans B."/>
            <person name="Ayvaz T."/>
            <person name="Ross M."/>
            <person name="Santibanez J."/>
            <person name="Aqrawi P."/>
            <person name="Gross S."/>
            <person name="Joshi V."/>
            <person name="Fowler G."/>
            <person name="Nazareth L."/>
            <person name="Reid J."/>
            <person name="Worley K."/>
            <person name="Petrosino J."/>
            <person name="Highlander S."/>
            <person name="Gibbs R."/>
        </authorList>
    </citation>
    <scope>NUCLEOTIDE SEQUENCE [LARGE SCALE GENOMIC DNA]</scope>
    <source>
        <strain evidence="7 8">ATCC 23263</strain>
    </source>
</reference>
<dbReference type="EMBL" id="AEQN01000007">
    <property type="protein sequence ID" value="EFV02545.1"/>
    <property type="molecule type" value="Genomic_DNA"/>
</dbReference>
<proteinExistence type="inferred from homology"/>
<dbReference type="CDD" id="cd03089">
    <property type="entry name" value="PMM_PGM"/>
    <property type="match status" value="1"/>
</dbReference>
<keyword evidence="3" id="KW-0597">Phosphoprotein</keyword>
<dbReference type="InterPro" id="IPR005846">
    <property type="entry name" value="A-D-PHexomutase_a/b/a-III"/>
</dbReference>
<comment type="cofactor">
    <cofactor evidence="1">
        <name>Mg(2+)</name>
        <dbReference type="ChEBI" id="CHEBI:18420"/>
    </cofactor>
</comment>
<evidence type="ECO:0000259" key="5">
    <source>
        <dbReference type="Pfam" id="PF02879"/>
    </source>
</evidence>
<feature type="domain" description="Alpha-D-phosphohexomutase alpha/beta/alpha" evidence="6">
    <location>
        <begin position="276"/>
        <end position="390"/>
    </location>
</feature>
<dbReference type="InterPro" id="IPR005841">
    <property type="entry name" value="Alpha-D-phosphohexomutase_SF"/>
</dbReference>
<keyword evidence="8" id="KW-1185">Reference proteome</keyword>
<dbReference type="InterPro" id="IPR050060">
    <property type="entry name" value="Phosphoglucosamine_mutase"/>
</dbReference>
<sequence length="494" mass="53764">MILRGIVELQNGTDVRGIAATGVPGEDINLDDNKTMKIVYAFIEGLKRQLGKDKLKIAVGRDSRVSGELLAQAACVAGVCTGSHVYDCGLATTPAMFMTTVDPYLQCDGAVMITASHMPANRNGIKFFTRRGGIEKGELAAVLKEAEETETSFNGGQRTDSNFMSVYAANIVGTVRSETGKIKPLAGLHIVVDAGNGAGGFFVKDVLEPLGANTKGSQFLNPDGHFPNHIPNPEDSDAMASAIQMVKKSHADMGIIFDTDVDRSAIIDENGDPINRDAFIAFIAKILLDKYPGTTIVTDSVTSTGLADYINAHGGKHRRFKRGYRNVINEAIRLNKAGEECHLAMETSGHGAIKENYFLDDGAYLATMALIELTRLKKEGKPLSRFLEDLKQPSESEELRYRINADNFRKRGEAILKAFEKFAAEQPGWSLELPNEEGVRVNCGAKAGNGWCLMRLSLHEPKMPINIESEEMGGCAKIKAVINQFVSQYSELEL</sequence>
<name>E6MEM0_9FIRM</name>
<feature type="domain" description="Alpha-D-phosphohexomutase alpha/beta/alpha" evidence="5">
    <location>
        <begin position="167"/>
        <end position="271"/>
    </location>
</feature>
<evidence type="ECO:0000313" key="8">
    <source>
        <dbReference type="Proteomes" id="UP000004754"/>
    </source>
</evidence>
<dbReference type="InterPro" id="IPR005844">
    <property type="entry name" value="A-D-PHexomutase_a/b/a-I"/>
</dbReference>
<dbReference type="AlphaFoldDB" id="E6MEM0"/>
<dbReference type="Pfam" id="PF02880">
    <property type="entry name" value="PGM_PMM_III"/>
    <property type="match status" value="1"/>
</dbReference>
<dbReference type="Pfam" id="PF02878">
    <property type="entry name" value="PGM_PMM_I"/>
    <property type="match status" value="1"/>
</dbReference>
<evidence type="ECO:0000313" key="7">
    <source>
        <dbReference type="EMBL" id="EFV02545.1"/>
    </source>
</evidence>
<evidence type="ECO:0000256" key="1">
    <source>
        <dbReference type="ARBA" id="ARBA00001946"/>
    </source>
</evidence>
<comment type="similarity">
    <text evidence="2">Belongs to the phosphohexose mutase family.</text>
</comment>
<dbReference type="PRINTS" id="PR00509">
    <property type="entry name" value="PGMPMM"/>
</dbReference>
<dbReference type="SUPFAM" id="SSF53738">
    <property type="entry name" value="Phosphoglucomutase, first 3 domains"/>
    <property type="match status" value="3"/>
</dbReference>
<evidence type="ECO:0000259" key="6">
    <source>
        <dbReference type="Pfam" id="PF02880"/>
    </source>
</evidence>
<dbReference type="STRING" id="887929.HMP0721_0453"/>
<evidence type="ECO:0000256" key="3">
    <source>
        <dbReference type="ARBA" id="ARBA00022553"/>
    </source>
</evidence>
<feature type="domain" description="Alpha-D-phosphohexomutase alpha/beta/alpha" evidence="4">
    <location>
        <begin position="14"/>
        <end position="134"/>
    </location>
</feature>
<dbReference type="Gene3D" id="3.40.120.10">
    <property type="entry name" value="Alpha-D-Glucose-1,6-Bisphosphate, subunit A, domain 3"/>
    <property type="match status" value="3"/>
</dbReference>
<protein>
    <submittedName>
        <fullName evidence="7">Phosphoglucomutase/phosphomannomutase, alpha/beta/alpha domain II</fullName>
    </submittedName>
</protein>
<dbReference type="Proteomes" id="UP000004754">
    <property type="component" value="Unassembled WGS sequence"/>
</dbReference>
<evidence type="ECO:0000259" key="4">
    <source>
        <dbReference type="Pfam" id="PF02878"/>
    </source>
</evidence>
<gene>
    <name evidence="7" type="ORF">HMP0721_0453</name>
</gene>
<dbReference type="PANTHER" id="PTHR42946:SF1">
    <property type="entry name" value="PHOSPHOGLUCOMUTASE (ALPHA-D-GLUCOSE-1,6-BISPHOSPHATE-DEPENDENT)"/>
    <property type="match status" value="1"/>
</dbReference>
<dbReference type="PANTHER" id="PTHR42946">
    <property type="entry name" value="PHOSPHOHEXOSE MUTASE"/>
    <property type="match status" value="1"/>
</dbReference>
<accession>E6MEM0</accession>
<organism evidence="7 8">
    <name type="scientific">Pseudoramibacter alactolyticus ATCC 23263</name>
    <dbReference type="NCBI Taxonomy" id="887929"/>
    <lineage>
        <taxon>Bacteria</taxon>
        <taxon>Bacillati</taxon>
        <taxon>Bacillota</taxon>
        <taxon>Clostridia</taxon>
        <taxon>Eubacteriales</taxon>
        <taxon>Eubacteriaceae</taxon>
        <taxon>Pseudoramibacter</taxon>
    </lineage>
</organism>
<dbReference type="InterPro" id="IPR005845">
    <property type="entry name" value="A-D-PHexomutase_a/b/a-II"/>
</dbReference>
<dbReference type="RefSeq" id="WP_006597872.1">
    <property type="nucleotide sequence ID" value="NZ_GL622359.1"/>
</dbReference>
<comment type="caution">
    <text evidence="7">The sequence shown here is derived from an EMBL/GenBank/DDBJ whole genome shotgun (WGS) entry which is preliminary data.</text>
</comment>